<sequence length="119" mass="13873">MNHLITISFFVLSINFFAQDKQDEQNEIVAVWTTADETKVEIYKEGNIYLGNPINAEGERNTDIEVLNLKYQEGKWVGKIYSKKRERLLDVECQMEGDKLNLKVTARFISADLQWSRAR</sequence>
<dbReference type="OrthoDB" id="1436768at2"/>
<dbReference type="STRING" id="192904.SAMN04488514_107189"/>
<evidence type="ECO:0000313" key="2">
    <source>
        <dbReference type="Proteomes" id="UP000199440"/>
    </source>
</evidence>
<dbReference type="AlphaFoldDB" id="A0A1G9SAC3"/>
<accession>A0A1G9SAC3</accession>
<evidence type="ECO:0000313" key="1">
    <source>
        <dbReference type="EMBL" id="SDM32428.1"/>
    </source>
</evidence>
<dbReference type="RefSeq" id="WP_143017627.1">
    <property type="nucleotide sequence ID" value="NZ_FNGV01000007.1"/>
</dbReference>
<keyword evidence="2" id="KW-1185">Reference proteome</keyword>
<gene>
    <name evidence="1" type="ORF">SAMN04488514_107189</name>
</gene>
<name>A0A1G9SAC3_9FLAO</name>
<organism evidence="1 2">
    <name type="scientific">Kriegella aquimaris</name>
    <dbReference type="NCBI Taxonomy" id="192904"/>
    <lineage>
        <taxon>Bacteria</taxon>
        <taxon>Pseudomonadati</taxon>
        <taxon>Bacteroidota</taxon>
        <taxon>Flavobacteriia</taxon>
        <taxon>Flavobacteriales</taxon>
        <taxon>Flavobacteriaceae</taxon>
        <taxon>Kriegella</taxon>
    </lineage>
</organism>
<dbReference type="Proteomes" id="UP000199440">
    <property type="component" value="Unassembled WGS sequence"/>
</dbReference>
<evidence type="ECO:0008006" key="3">
    <source>
        <dbReference type="Google" id="ProtNLM"/>
    </source>
</evidence>
<dbReference type="EMBL" id="FNGV01000007">
    <property type="protein sequence ID" value="SDM32428.1"/>
    <property type="molecule type" value="Genomic_DNA"/>
</dbReference>
<protein>
    <recommendedName>
        <fullName evidence="3">DUF2147 domain-containing protein</fullName>
    </recommendedName>
</protein>
<proteinExistence type="predicted"/>
<reference evidence="1 2" key="1">
    <citation type="submission" date="2016-10" db="EMBL/GenBank/DDBJ databases">
        <authorList>
            <person name="de Groot N.N."/>
        </authorList>
    </citation>
    <scope>NUCLEOTIDE SEQUENCE [LARGE SCALE GENOMIC DNA]</scope>
    <source>
        <strain evidence="1 2">DSM 19886</strain>
    </source>
</reference>